<protein>
    <submittedName>
        <fullName evidence="2">Heat shock protein DnaJ domain-containing protein</fullName>
    </submittedName>
</protein>
<feature type="coiled-coil region" evidence="1">
    <location>
        <begin position="151"/>
        <end position="178"/>
    </location>
</feature>
<evidence type="ECO:0000256" key="1">
    <source>
        <dbReference type="SAM" id="Coils"/>
    </source>
</evidence>
<name>A0ABV2B0X1_9GAMM</name>
<keyword evidence="3" id="KW-1185">Reference proteome</keyword>
<dbReference type="EMBL" id="APND01000003">
    <property type="protein sequence ID" value="MES1929524.1"/>
    <property type="molecule type" value="Genomic_DNA"/>
</dbReference>
<organism evidence="2 3">
    <name type="scientific">Salinisphaera dokdonensis CL-ES53</name>
    <dbReference type="NCBI Taxonomy" id="1304272"/>
    <lineage>
        <taxon>Bacteria</taxon>
        <taxon>Pseudomonadati</taxon>
        <taxon>Pseudomonadota</taxon>
        <taxon>Gammaproteobacteria</taxon>
        <taxon>Salinisphaerales</taxon>
        <taxon>Salinisphaeraceae</taxon>
        <taxon>Salinisphaera</taxon>
    </lineage>
</organism>
<dbReference type="Proteomes" id="UP001460888">
    <property type="component" value="Unassembled WGS sequence"/>
</dbReference>
<proteinExistence type="predicted"/>
<comment type="caution">
    <text evidence="2">The sequence shown here is derived from an EMBL/GenBank/DDBJ whole genome shotgun (WGS) entry which is preliminary data.</text>
</comment>
<keyword evidence="2" id="KW-0346">Stress response</keyword>
<evidence type="ECO:0000313" key="2">
    <source>
        <dbReference type="EMBL" id="MES1929524.1"/>
    </source>
</evidence>
<evidence type="ECO:0000313" key="3">
    <source>
        <dbReference type="Proteomes" id="UP001460888"/>
    </source>
</evidence>
<gene>
    <name evidence="2" type="ORF">SADO_09719</name>
</gene>
<keyword evidence="1" id="KW-0175">Coiled coil</keyword>
<reference evidence="2 3" key="1">
    <citation type="submission" date="2013-03" db="EMBL/GenBank/DDBJ databases">
        <title>Salinisphaera dokdonensis CL-ES53 Genome Sequencing.</title>
        <authorList>
            <person name="Li C."/>
            <person name="Lai Q."/>
            <person name="Shao Z."/>
        </authorList>
    </citation>
    <scope>NUCLEOTIDE SEQUENCE [LARGE SCALE GENOMIC DNA]</scope>
    <source>
        <strain evidence="2 3">CL-ES53</strain>
    </source>
</reference>
<sequence length="225" mass="25113">MTTAQRLIHPARAALLQAAQAERRGLTRALAIEADWRFHDGPEWAAQYWAAFGDLRRDAETAHDMQVAASAAPRRDWTALAPVESDQARAIFRALLAALHPDVAPKAAAEDTAGLWSLAVLAYRAGDAARLRELLTRARDNAASARLPNEIVALRQEHDRLRALREQADRRLAELSQQFPFCLRNQLADPAWVRRQRLGLRQVIAMAQPPRSRARGEADARKQVS</sequence>
<accession>A0ABV2B0X1</accession>